<organism evidence="1">
    <name type="scientific">viral metagenome</name>
    <dbReference type="NCBI Taxonomy" id="1070528"/>
    <lineage>
        <taxon>unclassified sequences</taxon>
        <taxon>metagenomes</taxon>
        <taxon>organismal metagenomes</taxon>
    </lineage>
</organism>
<reference evidence="1" key="1">
    <citation type="submission" date="2017-04" db="EMBL/GenBank/DDBJ databases">
        <title>Unveiling RNA virosphere associated with marine microorganisms.</title>
        <authorList>
            <person name="Urayama S."/>
            <person name="Takaki Y."/>
            <person name="Nishi S."/>
            <person name="Yoshida Y."/>
            <person name="Deguchi S."/>
            <person name="Takai K."/>
            <person name="Nunoura T."/>
        </authorList>
    </citation>
    <scope>NUCLEOTIDE SEQUENCE</scope>
</reference>
<sequence length="135" mass="15189">MLQHILTLEVFRDNSVKILPIFISDGELLNTHARERFEQLVDHGLFLNQVESPVGTNYYGLIAPAAFSELSNLHLKPILPRAFFDSNGRLEAKSVSIGSYKVNDDIAHSYVNNLFLLFFHVTDGAPSIESKELQC</sequence>
<protein>
    <submittedName>
        <fullName evidence="1">Uncharacterized protein</fullName>
    </submittedName>
</protein>
<dbReference type="AlphaFoldDB" id="A0A2V0RKX8"/>
<evidence type="ECO:0000313" key="1">
    <source>
        <dbReference type="EMBL" id="GBH22292.1"/>
    </source>
</evidence>
<proteinExistence type="predicted"/>
<comment type="caution">
    <text evidence="1">The sequence shown here is derived from an EMBL/GenBank/DDBJ whole genome shotgun (WGS) entry which is preliminary data.</text>
</comment>
<name>A0A2V0RKX8_9ZZZZ</name>
<dbReference type="EMBL" id="BDQB01000181">
    <property type="protein sequence ID" value="GBH22292.1"/>
    <property type="molecule type" value="Genomic_RNA"/>
</dbReference>
<accession>A0A2V0RKX8</accession>